<keyword evidence="1" id="KW-0732">Signal</keyword>
<dbReference type="SUPFAM" id="SSF48371">
    <property type="entry name" value="ARM repeat"/>
    <property type="match status" value="1"/>
</dbReference>
<dbReference type="OrthoDB" id="5487439at2"/>
<reference evidence="2 3" key="1">
    <citation type="submission" date="2018-03" db="EMBL/GenBank/DDBJ databases">
        <title>Draft Genome Sequences of the Obligatory Marine Myxobacteria Enhygromyxa salina SWB005.</title>
        <authorList>
            <person name="Poehlein A."/>
            <person name="Moghaddam J.A."/>
            <person name="Harms H."/>
            <person name="Alanjari M."/>
            <person name="Koenig G.M."/>
            <person name="Daniel R."/>
            <person name="Schaeberle T.F."/>
        </authorList>
    </citation>
    <scope>NUCLEOTIDE SEQUENCE [LARGE SCALE GENOMIC DNA]</scope>
    <source>
        <strain evidence="2 3">SWB005</strain>
    </source>
</reference>
<dbReference type="PANTHER" id="PTHR12697:SF5">
    <property type="entry name" value="DEOXYHYPUSINE HYDROXYLASE"/>
    <property type="match status" value="1"/>
</dbReference>
<dbReference type="SMART" id="SM00567">
    <property type="entry name" value="EZ_HEAT"/>
    <property type="match status" value="5"/>
</dbReference>
<feature type="signal peptide" evidence="1">
    <location>
        <begin position="1"/>
        <end position="18"/>
    </location>
</feature>
<evidence type="ECO:0000256" key="1">
    <source>
        <dbReference type="SAM" id="SignalP"/>
    </source>
</evidence>
<protein>
    <submittedName>
        <fullName evidence="2">HEAT repeat protein</fullName>
    </submittedName>
</protein>
<dbReference type="AlphaFoldDB" id="A0A2S9YKC6"/>
<feature type="chain" id="PRO_5015759942" evidence="1">
    <location>
        <begin position="19"/>
        <end position="657"/>
    </location>
</feature>
<dbReference type="GO" id="GO:0016491">
    <property type="term" value="F:oxidoreductase activity"/>
    <property type="evidence" value="ECO:0007669"/>
    <property type="project" value="TreeGrafter"/>
</dbReference>
<dbReference type="EMBL" id="PVNK01000010">
    <property type="protein sequence ID" value="PRQ05548.1"/>
    <property type="molecule type" value="Genomic_DNA"/>
</dbReference>
<gene>
    <name evidence="2" type="ORF">ENSA5_02150</name>
</gene>
<dbReference type="PANTHER" id="PTHR12697">
    <property type="entry name" value="PBS LYASE HEAT-LIKE PROTEIN"/>
    <property type="match status" value="1"/>
</dbReference>
<dbReference type="Proteomes" id="UP000237968">
    <property type="component" value="Unassembled WGS sequence"/>
</dbReference>
<comment type="caution">
    <text evidence="2">The sequence shown here is derived from an EMBL/GenBank/DDBJ whole genome shotgun (WGS) entry which is preliminary data.</text>
</comment>
<evidence type="ECO:0000313" key="3">
    <source>
        <dbReference type="Proteomes" id="UP000237968"/>
    </source>
</evidence>
<dbReference type="InterPro" id="IPR011989">
    <property type="entry name" value="ARM-like"/>
</dbReference>
<dbReference type="Gene3D" id="1.25.10.10">
    <property type="entry name" value="Leucine-rich Repeat Variant"/>
    <property type="match status" value="3"/>
</dbReference>
<proteinExistence type="predicted"/>
<accession>A0A2S9YKC6</accession>
<keyword evidence="3" id="KW-1185">Reference proteome</keyword>
<dbReference type="Pfam" id="PF13646">
    <property type="entry name" value="HEAT_2"/>
    <property type="match status" value="1"/>
</dbReference>
<dbReference type="InterPro" id="IPR004155">
    <property type="entry name" value="PBS_lyase_HEAT"/>
</dbReference>
<organism evidence="2 3">
    <name type="scientific">Enhygromyxa salina</name>
    <dbReference type="NCBI Taxonomy" id="215803"/>
    <lineage>
        <taxon>Bacteria</taxon>
        <taxon>Pseudomonadati</taxon>
        <taxon>Myxococcota</taxon>
        <taxon>Polyangia</taxon>
        <taxon>Nannocystales</taxon>
        <taxon>Nannocystaceae</taxon>
        <taxon>Enhygromyxa</taxon>
    </lineage>
</organism>
<evidence type="ECO:0000313" key="2">
    <source>
        <dbReference type="EMBL" id="PRQ05548.1"/>
    </source>
</evidence>
<sequence>MRRSRLPALLLATLPALAPDSAAGEDADGRYPVWPSEIDRIAAPLRDPSIMSESARIAALDELREYASEVILPDLELALSDPSPEVRRQALQLCASRQLLACVDEAEQLWEEGEGGIRLIALQLLSQDPTPEHLDLVYDAMRDPNDLIREQAIMLLVDAPLSSERAEEARRELVAQLGDFSARVRRTAARSLGRLGPGEGALALVRLLDDIDPNVATAATISLGQLADPRTGPALRRALETPTNAKMASAAVTALARLPGEDIDVALLELLDSPPRNLRRPDVAKAIGGRPDPGAELIAGLVERMRDPDLREASTQALLWLGDRAVAQLSAATERGLEPDIALEVERLLAARRLEPTPRPVAISRAAGTAEAVEAARVELPSIDDRAAWFELLGDPEAATAGAALAELAPAWLSGALAWQLDRAAGAAQVRPWLTALALAPEPLLDDHDHDVVWGRIASWAHDRDASSESRCIATLALGRGVGTRHAEQVRVELHGLAAAHHDDVRGCAALALARYGEDPLLEMLLADPSPRVRAATALALRVIRKPAALVRSRLSLQADRDSEMRARTSAALTLESRDPKARFVLIRGRPSGVVGLATASHWERFEFGGVELDVPMLGGGRGWAIVPLEGAVPTVVDTAAVVIPSAPHYGPYEYYH</sequence>
<dbReference type="RefSeq" id="WP_106389696.1">
    <property type="nucleotide sequence ID" value="NZ_PVNK01000010.1"/>
</dbReference>
<dbReference type="InterPro" id="IPR016024">
    <property type="entry name" value="ARM-type_fold"/>
</dbReference>
<name>A0A2S9YKC6_9BACT</name>